<reference evidence="1 2" key="1">
    <citation type="journal article" date="2009" name="Stand. Genomic Sci.">
        <title>Complete genome sequence of Anaerococcus prevotii type strain (PC1).</title>
        <authorList>
            <person name="Labutti K."/>
            <person name="Pukall R."/>
            <person name="Steenblock K."/>
            <person name="Glavina Del Rio T."/>
            <person name="Tice H."/>
            <person name="Copeland A."/>
            <person name="Cheng J.F."/>
            <person name="Lucas S."/>
            <person name="Chen F."/>
            <person name="Nolan M."/>
            <person name="Bruce D."/>
            <person name="Goodwin L."/>
            <person name="Pitluck S."/>
            <person name="Ivanova N."/>
            <person name="Mavromatis K."/>
            <person name="Ovchinnikova G."/>
            <person name="Pati A."/>
            <person name="Chen A."/>
            <person name="Palaniappan K."/>
            <person name="Land M."/>
            <person name="Hauser L."/>
            <person name="Chang Y.J."/>
            <person name="Jeffries C.D."/>
            <person name="Chain P."/>
            <person name="Saunders E."/>
            <person name="Brettin T."/>
            <person name="Detter J.C."/>
            <person name="Han C."/>
            <person name="Goker M."/>
            <person name="Bristow J."/>
            <person name="Eisen J.A."/>
            <person name="Markowitz V."/>
            <person name="Hugenholtz P."/>
            <person name="Kyrpides N.C."/>
            <person name="Klenk H.P."/>
            <person name="Lapidus A."/>
        </authorList>
    </citation>
    <scope>NUCLEOTIDE SEQUENCE [LARGE SCALE GENOMIC DNA]</scope>
    <source>
        <strain evidence="2">ATCC 9321 / DSM 20548 / JCM 6508 / NCTC 11806 / PC1</strain>
    </source>
</reference>
<dbReference type="eggNOG" id="COG2195">
    <property type="taxonomic scope" value="Bacteria"/>
</dbReference>
<dbReference type="GO" id="GO:0006508">
    <property type="term" value="P:proteolysis"/>
    <property type="evidence" value="ECO:0007669"/>
    <property type="project" value="InterPro"/>
</dbReference>
<sequence length="457" mass="52411">MDYKNIYNNLDNYIKSIDRMNVDSFSIESIEDFILSKAEAKKLDIISFGSSRYIKNTGLAKIILHLNLDDAKDKIQVHIDDSEDSKIIKSKVNVNCLMSAFIINYMIEYCDCNFDILLTKNNIHLKDAGYDKLREMIRTDKVVNLNLLQSDCIADEFSALKLFLNQVKVERFTPDYEYQTYRLELSDLSGGHAGEEVDKVKLNSIKLMIGIIRKIRAKVDIDIVSLTGGFRYDYIPRQAQVDFIVNKDFEAELVNIFEIVKNEIIEKNLKYEPEMKLSIKKIESKKHLPISGESFNHLASFIELIPTGSYFVNSVDEQTISSCSLATARSLKNYINMILVLRSLSEESMRNMEDKIKLASTISSSTLTERFNIDKWKNTDDELTEVFKKSYMKLEGEELKAIKTQFSLDSSIIFNNLNVKIISIGVKYKQGDGIYYSSLDDLSKLISLLETVLSEIN</sequence>
<protein>
    <submittedName>
        <fullName evidence="1">Uncharacterized protein</fullName>
    </submittedName>
</protein>
<proteinExistence type="predicted"/>
<evidence type="ECO:0000313" key="1">
    <source>
        <dbReference type="EMBL" id="ACV28916.1"/>
    </source>
</evidence>
<gene>
    <name evidence="1" type="ordered locus">Apre_0888</name>
</gene>
<name>C7RHF5_ANAPD</name>
<dbReference type="InterPro" id="IPR001160">
    <property type="entry name" value="Peptidase_M20C"/>
</dbReference>
<dbReference type="RefSeq" id="WP_015777819.1">
    <property type="nucleotide sequence ID" value="NC_013171.1"/>
</dbReference>
<dbReference type="OrthoDB" id="1688818at2"/>
<dbReference type="PANTHER" id="PTHR43501">
    <property type="entry name" value="CYTOSOL NON-SPECIFIC DIPEPTIDASE"/>
    <property type="match status" value="1"/>
</dbReference>
<organism evidence="1 2">
    <name type="scientific">Anaerococcus prevotii (strain ATCC 9321 / DSM 20548 / JCM 6508 / NCTC 11806 / PC1)</name>
    <name type="common">Peptostreptococcus prevotii</name>
    <name type="synonym">Peptococcus prevotii</name>
    <dbReference type="NCBI Taxonomy" id="525919"/>
    <lineage>
        <taxon>Bacteria</taxon>
        <taxon>Bacillati</taxon>
        <taxon>Bacillota</taxon>
        <taxon>Tissierellia</taxon>
        <taxon>Tissierellales</taxon>
        <taxon>Peptoniphilaceae</taxon>
        <taxon>Anaerococcus</taxon>
    </lineage>
</organism>
<dbReference type="HOGENOM" id="CLU_591402_0_0_9"/>
<dbReference type="PANTHER" id="PTHR43501:SF1">
    <property type="entry name" value="CYTOSOL NON-SPECIFIC DIPEPTIDASE"/>
    <property type="match status" value="1"/>
</dbReference>
<keyword evidence="2" id="KW-1185">Reference proteome</keyword>
<accession>C7RHF5</accession>
<dbReference type="Proteomes" id="UP000002294">
    <property type="component" value="Chromosome"/>
</dbReference>
<dbReference type="STRING" id="525919.Apre_0888"/>
<dbReference type="GO" id="GO:0070573">
    <property type="term" value="F:metallodipeptidase activity"/>
    <property type="evidence" value="ECO:0007669"/>
    <property type="project" value="TreeGrafter"/>
</dbReference>
<dbReference type="AlphaFoldDB" id="C7RHF5"/>
<dbReference type="GO" id="GO:0005829">
    <property type="term" value="C:cytosol"/>
    <property type="evidence" value="ECO:0007669"/>
    <property type="project" value="TreeGrafter"/>
</dbReference>
<dbReference type="KEGG" id="apr:Apre_0888"/>
<dbReference type="EMBL" id="CP001708">
    <property type="protein sequence ID" value="ACV28916.1"/>
    <property type="molecule type" value="Genomic_DNA"/>
</dbReference>
<evidence type="ECO:0000313" key="2">
    <source>
        <dbReference type="Proteomes" id="UP000002294"/>
    </source>
</evidence>